<gene>
    <name evidence="1" type="ORF">HNP25_004118</name>
</gene>
<name>A0A841ESY3_9BACT</name>
<dbReference type="AlphaFoldDB" id="A0A841ESY3"/>
<proteinExistence type="predicted"/>
<protein>
    <submittedName>
        <fullName evidence="1">Uncharacterized protein</fullName>
    </submittedName>
</protein>
<organism evidence="1 2">
    <name type="scientific">Arcicella rosea</name>
    <dbReference type="NCBI Taxonomy" id="502909"/>
    <lineage>
        <taxon>Bacteria</taxon>
        <taxon>Pseudomonadati</taxon>
        <taxon>Bacteroidota</taxon>
        <taxon>Cytophagia</taxon>
        <taxon>Cytophagales</taxon>
        <taxon>Flectobacillaceae</taxon>
        <taxon>Arcicella</taxon>
    </lineage>
</organism>
<dbReference type="EMBL" id="JACHKT010000045">
    <property type="protein sequence ID" value="MBB6005444.1"/>
    <property type="molecule type" value="Genomic_DNA"/>
</dbReference>
<dbReference type="Proteomes" id="UP000524404">
    <property type="component" value="Unassembled WGS sequence"/>
</dbReference>
<sequence length="33" mass="3711">MALAIVSIMLLGMGVYLSFKVSNHRDDKFPMKP</sequence>
<reference evidence="1 2" key="1">
    <citation type="submission" date="2020-08" db="EMBL/GenBank/DDBJ databases">
        <title>Functional genomics of gut bacteria from endangered species of beetles.</title>
        <authorList>
            <person name="Carlos-Shanley C."/>
        </authorList>
    </citation>
    <scope>NUCLEOTIDE SEQUENCE [LARGE SCALE GENOMIC DNA]</scope>
    <source>
        <strain evidence="1 2">S00070</strain>
    </source>
</reference>
<accession>A0A841ESY3</accession>
<evidence type="ECO:0000313" key="1">
    <source>
        <dbReference type="EMBL" id="MBB6005444.1"/>
    </source>
</evidence>
<keyword evidence="2" id="KW-1185">Reference proteome</keyword>
<evidence type="ECO:0000313" key="2">
    <source>
        <dbReference type="Proteomes" id="UP000524404"/>
    </source>
</evidence>
<comment type="caution">
    <text evidence="1">The sequence shown here is derived from an EMBL/GenBank/DDBJ whole genome shotgun (WGS) entry which is preliminary data.</text>
</comment>